<dbReference type="Pfam" id="PF00989">
    <property type="entry name" value="PAS"/>
    <property type="match status" value="1"/>
</dbReference>
<dbReference type="InterPro" id="IPR011006">
    <property type="entry name" value="CheY-like_superfamily"/>
</dbReference>
<keyword evidence="2" id="KW-0902">Two-component regulatory system</keyword>
<evidence type="ECO:0000256" key="2">
    <source>
        <dbReference type="ARBA" id="ARBA00023012"/>
    </source>
</evidence>
<feature type="domain" description="PAS" evidence="5">
    <location>
        <begin position="140"/>
        <end position="198"/>
    </location>
</feature>
<reference evidence="6" key="1">
    <citation type="submission" date="2022-12" db="EMBL/GenBank/DDBJ databases">
        <title>Reclassification of two methanogenic archaea species isolated from the Kolyma lowland permafrost.</title>
        <authorList>
            <person name="Trubitsyn V.E."/>
            <person name="Rivkina E.M."/>
            <person name="Shcherbakova V.A."/>
        </authorList>
    </citation>
    <scope>NUCLEOTIDE SEQUENCE</scope>
    <source>
        <strain evidence="6">M2</strain>
        <strain evidence="7">MK4</strain>
    </source>
</reference>
<dbReference type="Pfam" id="PF00072">
    <property type="entry name" value="Response_reg"/>
    <property type="match status" value="1"/>
</dbReference>
<dbReference type="InterPro" id="IPR035965">
    <property type="entry name" value="PAS-like_dom_sf"/>
</dbReference>
<keyword evidence="1 3" id="KW-0597">Phosphoprotein</keyword>
<dbReference type="NCBIfam" id="TIGR00229">
    <property type="entry name" value="sensory_box"/>
    <property type="match status" value="1"/>
</dbReference>
<evidence type="ECO:0000313" key="7">
    <source>
        <dbReference type="EMBL" id="MCZ3371231.1"/>
    </source>
</evidence>
<dbReference type="InterPro" id="IPR013767">
    <property type="entry name" value="PAS_fold"/>
</dbReference>
<dbReference type="SMART" id="SM00448">
    <property type="entry name" value="REC"/>
    <property type="match status" value="1"/>
</dbReference>
<dbReference type="InterPro" id="IPR000014">
    <property type="entry name" value="PAS"/>
</dbReference>
<dbReference type="SUPFAM" id="SSF52172">
    <property type="entry name" value="CheY-like"/>
    <property type="match status" value="1"/>
</dbReference>
<dbReference type="SUPFAM" id="SSF55785">
    <property type="entry name" value="PYP-like sensor domain (PAS domain)"/>
    <property type="match status" value="1"/>
</dbReference>
<dbReference type="AlphaFoldDB" id="A0A9E4ZUA5"/>
<dbReference type="PANTHER" id="PTHR44591:SF14">
    <property type="entry name" value="PROTEIN PILG"/>
    <property type="match status" value="1"/>
</dbReference>
<dbReference type="PROSITE" id="PS50112">
    <property type="entry name" value="PAS"/>
    <property type="match status" value="1"/>
</dbReference>
<evidence type="ECO:0000259" key="4">
    <source>
        <dbReference type="PROSITE" id="PS50110"/>
    </source>
</evidence>
<dbReference type="Proteomes" id="UP001074446">
    <property type="component" value="Unassembled WGS sequence"/>
</dbReference>
<dbReference type="PANTHER" id="PTHR44591">
    <property type="entry name" value="STRESS RESPONSE REGULATOR PROTEIN 1"/>
    <property type="match status" value="1"/>
</dbReference>
<dbReference type="Gene3D" id="3.40.50.2300">
    <property type="match status" value="1"/>
</dbReference>
<dbReference type="InterPro" id="IPR001789">
    <property type="entry name" value="Sig_transdc_resp-reg_receiver"/>
</dbReference>
<accession>A0A9E4ZUA5</accession>
<proteinExistence type="predicted"/>
<dbReference type="RefSeq" id="WP_048081929.1">
    <property type="nucleotide sequence ID" value="NZ_JAPVER010000020.1"/>
</dbReference>
<dbReference type="Proteomes" id="UP001068021">
    <property type="component" value="Unassembled WGS sequence"/>
</dbReference>
<evidence type="ECO:0000313" key="6">
    <source>
        <dbReference type="EMBL" id="MCZ3365767.1"/>
    </source>
</evidence>
<comment type="caution">
    <text evidence="6">The sequence shown here is derived from an EMBL/GenBank/DDBJ whole genome shotgun (WGS) entry which is preliminary data.</text>
</comment>
<feature type="domain" description="Response regulatory" evidence="4">
    <location>
        <begin position="5"/>
        <end position="128"/>
    </location>
</feature>
<feature type="modified residue" description="4-aspartylphosphate" evidence="3">
    <location>
        <position position="55"/>
    </location>
</feature>
<dbReference type="EMBL" id="JAPVES010000024">
    <property type="protein sequence ID" value="MCZ3371231.1"/>
    <property type="molecule type" value="Genomic_DNA"/>
</dbReference>
<dbReference type="Gene3D" id="3.30.450.20">
    <property type="entry name" value="PAS domain"/>
    <property type="match status" value="1"/>
</dbReference>
<dbReference type="CDD" id="cd17534">
    <property type="entry name" value="REC_DC-like"/>
    <property type="match status" value="1"/>
</dbReference>
<sequence length="253" mass="28081">MAAAQIMVVEDERITAKDIQNALESAGYGVADLVFSGEDAVRKAGELQPDLVLMDIKLEGEMDGIEAATQIRERYDIPVIYLTAYSNAGIVQRAKMTEPAGYLLKEQFGFLTKPFEESELNTTIEIALYNHKIEKRLRNREQWLAAILKSVSDAVIATDSKGRIKYMNPVAEDLTGWIQEEAIGEDLDKILKILSKESTNIEQGNTSTDFFDKTVIIAKDGTKLLVSGSTTPIKDEKGNADGLAVVFRKYRLN</sequence>
<name>A0A9E4ZUA5_9EURY</name>
<evidence type="ECO:0000259" key="5">
    <source>
        <dbReference type="PROSITE" id="PS50112"/>
    </source>
</evidence>
<protein>
    <submittedName>
        <fullName evidence="6">Response regulator</fullName>
    </submittedName>
</protein>
<dbReference type="EMBL" id="JAPVER010000020">
    <property type="protein sequence ID" value="MCZ3365767.1"/>
    <property type="molecule type" value="Genomic_DNA"/>
</dbReference>
<evidence type="ECO:0000313" key="8">
    <source>
        <dbReference type="Proteomes" id="UP001068021"/>
    </source>
</evidence>
<evidence type="ECO:0000256" key="1">
    <source>
        <dbReference type="ARBA" id="ARBA00022553"/>
    </source>
</evidence>
<dbReference type="GO" id="GO:0000160">
    <property type="term" value="P:phosphorelay signal transduction system"/>
    <property type="evidence" value="ECO:0007669"/>
    <property type="project" value="UniProtKB-KW"/>
</dbReference>
<dbReference type="GO" id="GO:0006355">
    <property type="term" value="P:regulation of DNA-templated transcription"/>
    <property type="evidence" value="ECO:0007669"/>
    <property type="project" value="InterPro"/>
</dbReference>
<dbReference type="InterPro" id="IPR050595">
    <property type="entry name" value="Bact_response_regulator"/>
</dbReference>
<gene>
    <name evidence="7" type="ORF">O3H35_01120</name>
    <name evidence="6" type="ORF">O3H54_07705</name>
</gene>
<organism evidence="6 8">
    <name type="scientific">Methanobacterium veterum</name>
    <dbReference type="NCBI Taxonomy" id="408577"/>
    <lineage>
        <taxon>Archaea</taxon>
        <taxon>Methanobacteriati</taxon>
        <taxon>Methanobacteriota</taxon>
        <taxon>Methanomada group</taxon>
        <taxon>Methanobacteria</taxon>
        <taxon>Methanobacteriales</taxon>
        <taxon>Methanobacteriaceae</taxon>
        <taxon>Methanobacterium</taxon>
    </lineage>
</organism>
<evidence type="ECO:0000256" key="3">
    <source>
        <dbReference type="PROSITE-ProRule" id="PRU00169"/>
    </source>
</evidence>
<dbReference type="SMART" id="SM00091">
    <property type="entry name" value="PAS"/>
    <property type="match status" value="1"/>
</dbReference>
<dbReference type="CDD" id="cd00130">
    <property type="entry name" value="PAS"/>
    <property type="match status" value="1"/>
</dbReference>
<keyword evidence="8" id="KW-1185">Reference proteome</keyword>
<dbReference type="PROSITE" id="PS50110">
    <property type="entry name" value="RESPONSE_REGULATORY"/>
    <property type="match status" value="1"/>
</dbReference>